<dbReference type="InterPro" id="IPR001387">
    <property type="entry name" value="Cro/C1-type_HTH"/>
</dbReference>
<dbReference type="PROSITE" id="PS50943">
    <property type="entry name" value="HTH_CROC1"/>
    <property type="match status" value="1"/>
</dbReference>
<evidence type="ECO:0000259" key="1">
    <source>
        <dbReference type="PROSITE" id="PS50943"/>
    </source>
</evidence>
<organism evidence="2">
    <name type="scientific">Siphoviridae sp. ctr4Z12</name>
    <dbReference type="NCBI Taxonomy" id="2827280"/>
    <lineage>
        <taxon>Viruses</taxon>
        <taxon>Duplodnaviria</taxon>
        <taxon>Heunggongvirae</taxon>
        <taxon>Uroviricota</taxon>
        <taxon>Caudoviricetes</taxon>
    </lineage>
</organism>
<dbReference type="CDD" id="cd00093">
    <property type="entry name" value="HTH_XRE"/>
    <property type="match status" value="1"/>
</dbReference>
<dbReference type="EMBL" id="BK015818">
    <property type="protein sequence ID" value="DAE26438.1"/>
    <property type="molecule type" value="Genomic_DNA"/>
</dbReference>
<dbReference type="Pfam" id="PF01381">
    <property type="entry name" value="HTH_3"/>
    <property type="match status" value="1"/>
</dbReference>
<accession>A0A8S5R4Q6</accession>
<sequence>MTDEQQKMIFSNNLTTLLQEHDKTQKEVAEAINVSPQTFNTWCKGIALPRMGKVQLLADYFNIKKSDLIDETDDTHTPDYYLNPETSKIAQEIYDNKELSLLFDAARDANPEDLQTVHSMLMALKRKENGQ</sequence>
<dbReference type="SUPFAM" id="SSF47413">
    <property type="entry name" value="lambda repressor-like DNA-binding domains"/>
    <property type="match status" value="1"/>
</dbReference>
<dbReference type="SMART" id="SM00530">
    <property type="entry name" value="HTH_XRE"/>
    <property type="match status" value="1"/>
</dbReference>
<dbReference type="InterPro" id="IPR010982">
    <property type="entry name" value="Lambda_DNA-bd_dom_sf"/>
</dbReference>
<reference evidence="2" key="1">
    <citation type="journal article" date="2021" name="Proc. Natl. Acad. Sci. U.S.A.">
        <title>A Catalog of Tens of Thousands of Viruses from Human Metagenomes Reveals Hidden Associations with Chronic Diseases.</title>
        <authorList>
            <person name="Tisza M.J."/>
            <person name="Buck C.B."/>
        </authorList>
    </citation>
    <scope>NUCLEOTIDE SEQUENCE</scope>
    <source>
        <strain evidence="2">Ctr4Z12</strain>
    </source>
</reference>
<evidence type="ECO:0000313" key="2">
    <source>
        <dbReference type="EMBL" id="DAE26438.1"/>
    </source>
</evidence>
<proteinExistence type="predicted"/>
<name>A0A8S5R4Q6_9CAUD</name>
<dbReference type="GO" id="GO:0003677">
    <property type="term" value="F:DNA binding"/>
    <property type="evidence" value="ECO:0007669"/>
    <property type="project" value="InterPro"/>
</dbReference>
<feature type="domain" description="HTH cro/C1-type" evidence="1">
    <location>
        <begin position="14"/>
        <end position="68"/>
    </location>
</feature>
<protein>
    <submittedName>
        <fullName evidence="2">Repressor protein CI</fullName>
    </submittedName>
</protein>
<dbReference type="Gene3D" id="1.10.260.40">
    <property type="entry name" value="lambda repressor-like DNA-binding domains"/>
    <property type="match status" value="1"/>
</dbReference>